<name>A0ABX2T2X8_9PROT</name>
<dbReference type="Proteomes" id="UP000584642">
    <property type="component" value="Unassembled WGS sequence"/>
</dbReference>
<accession>A0ABX2T2X8</accession>
<organism evidence="6 7">
    <name type="scientific">Azospirillum oleiclasticum</name>
    <dbReference type="NCBI Taxonomy" id="2735135"/>
    <lineage>
        <taxon>Bacteria</taxon>
        <taxon>Pseudomonadati</taxon>
        <taxon>Pseudomonadota</taxon>
        <taxon>Alphaproteobacteria</taxon>
        <taxon>Rhodospirillales</taxon>
        <taxon>Azospirillaceae</taxon>
        <taxon>Azospirillum</taxon>
    </lineage>
</organism>
<reference evidence="6 7" key="1">
    <citation type="submission" date="2020-05" db="EMBL/GenBank/DDBJ databases">
        <title>Azospirillum oleiclasticum sp. nov, a nitrogen-fixing and heavy crude oil-emulsifying bacterium isolated from the crude oil of Yumen Oilfield.</title>
        <authorList>
            <person name="Wu D."/>
            <person name="Cai M."/>
            <person name="Zhang X."/>
        </authorList>
    </citation>
    <scope>NUCLEOTIDE SEQUENCE [LARGE SCALE GENOMIC DNA]</scope>
    <source>
        <strain evidence="6 7">ROY-1-1-2</strain>
    </source>
</reference>
<evidence type="ECO:0000313" key="7">
    <source>
        <dbReference type="Proteomes" id="UP000584642"/>
    </source>
</evidence>
<evidence type="ECO:0000256" key="3">
    <source>
        <dbReference type="ARBA" id="ARBA00022801"/>
    </source>
</evidence>
<gene>
    <name evidence="6" type="ORF">HND93_00580</name>
</gene>
<dbReference type="InterPro" id="IPR011330">
    <property type="entry name" value="Glyco_hydro/deAcase_b/a-brl"/>
</dbReference>
<dbReference type="Gene3D" id="3.20.20.370">
    <property type="entry name" value="Glycoside hydrolase/deacetylase"/>
    <property type="match status" value="1"/>
</dbReference>
<evidence type="ECO:0000313" key="6">
    <source>
        <dbReference type="EMBL" id="NYZ18190.1"/>
    </source>
</evidence>
<keyword evidence="2" id="KW-0479">Metal-binding</keyword>
<comment type="cofactor">
    <cofactor evidence="1">
        <name>Mg(2+)</name>
        <dbReference type="ChEBI" id="CHEBI:18420"/>
    </cofactor>
</comment>
<keyword evidence="7" id="KW-1185">Reference proteome</keyword>
<evidence type="ECO:0000256" key="4">
    <source>
        <dbReference type="ARBA" id="ARBA00022842"/>
    </source>
</evidence>
<dbReference type="EMBL" id="JABFDB010000001">
    <property type="protein sequence ID" value="NYZ18190.1"/>
    <property type="molecule type" value="Genomic_DNA"/>
</dbReference>
<keyword evidence="5" id="KW-0119">Carbohydrate metabolism</keyword>
<dbReference type="PANTHER" id="PTHR31609:SF1">
    <property type="entry name" value="CARBOHYDRATE DEACETYLASE"/>
    <property type="match status" value="1"/>
</dbReference>
<dbReference type="SUPFAM" id="SSF88713">
    <property type="entry name" value="Glycoside hydrolase/deacetylase"/>
    <property type="match status" value="1"/>
</dbReference>
<comment type="caution">
    <text evidence="6">The sequence shown here is derived from an EMBL/GenBank/DDBJ whole genome shotgun (WGS) entry which is preliminary data.</text>
</comment>
<keyword evidence="3" id="KW-0378">Hydrolase</keyword>
<evidence type="ECO:0000256" key="1">
    <source>
        <dbReference type="ARBA" id="ARBA00001946"/>
    </source>
</evidence>
<proteinExistence type="predicted"/>
<dbReference type="PANTHER" id="PTHR31609">
    <property type="entry name" value="YDJC DEACETYLASE FAMILY MEMBER"/>
    <property type="match status" value="1"/>
</dbReference>
<sequence length="299" mass="31972">MFVPVAGRFGEVGMQRVILCADDYGLAPGVGESIRELIGKGRLSATSCMTVCPFWPEEAERLKPLADRADIGLHLTLTDHSPLGAMPGLAPSGRLPPLKALMGRAFAGQLDAREVAGEVERQVAAFTAAFGRPPDYIDGHQHVHQLPTVREAVATALARLPGAYVRLCGEPRRAILRRGVSVPKALLISELGGGLAALARAAGIPANDGFRGVYDFSGSIPFGALMPRFLDPPAARPLVMVHPGIPDDALRRADPVVDQRLVEHEYLRGDAFGTLLTARGLRPARFREFTAPRSALRGT</sequence>
<evidence type="ECO:0000256" key="2">
    <source>
        <dbReference type="ARBA" id="ARBA00022723"/>
    </source>
</evidence>
<dbReference type="Pfam" id="PF04794">
    <property type="entry name" value="YdjC"/>
    <property type="match status" value="1"/>
</dbReference>
<keyword evidence="4" id="KW-0460">Magnesium</keyword>
<evidence type="ECO:0000256" key="5">
    <source>
        <dbReference type="ARBA" id="ARBA00023277"/>
    </source>
</evidence>
<dbReference type="InterPro" id="IPR006879">
    <property type="entry name" value="YdjC-like"/>
</dbReference>
<dbReference type="CDD" id="cd10807">
    <property type="entry name" value="YdjC_like_3"/>
    <property type="match status" value="1"/>
</dbReference>
<protein>
    <submittedName>
        <fullName evidence="6">ChbG/HpnK family deacetylase</fullName>
    </submittedName>
</protein>